<dbReference type="PROSITE" id="PS51257">
    <property type="entry name" value="PROKAR_LIPOPROTEIN"/>
    <property type="match status" value="1"/>
</dbReference>
<evidence type="ECO:0000256" key="4">
    <source>
        <dbReference type="ARBA" id="ARBA00022982"/>
    </source>
</evidence>
<keyword evidence="6" id="KW-0732">Signal</keyword>
<dbReference type="InterPro" id="IPR036280">
    <property type="entry name" value="Multihaem_cyt_sf"/>
</dbReference>
<accession>A0A3D8J549</accession>
<reference evidence="8 9" key="1">
    <citation type="submission" date="2018-04" db="EMBL/GenBank/DDBJ databases">
        <title>Novel Campyloabacter and Helicobacter Species and Strains.</title>
        <authorList>
            <person name="Mannion A.J."/>
            <person name="Shen Z."/>
            <person name="Fox J.G."/>
        </authorList>
    </citation>
    <scope>NUCLEOTIDE SEQUENCE [LARGE SCALE GENOMIC DNA]</scope>
    <source>
        <strain evidence="8 9">MIT 04-9362</strain>
    </source>
</reference>
<feature type="signal peptide" evidence="6">
    <location>
        <begin position="1"/>
        <end position="23"/>
    </location>
</feature>
<protein>
    <recommendedName>
        <fullName evidence="7">Class III cytochrome C domain-containing protein</fullName>
    </recommendedName>
</protein>
<dbReference type="AlphaFoldDB" id="A0A3D8J549"/>
<sequence>MKFLVSYFLFFCIFVFSCSGDCASCHYKIDYKNDKRHAAMLECKTCHTPEKMQSLNMGDTCGEDCFACHNVEKLQKESLKKEHSVIMDSCMQCHKNLAKETLNKSIFMQERLQQNFFNHDLLKTDKHHTAE</sequence>
<dbReference type="Gene3D" id="3.90.10.10">
    <property type="entry name" value="Cytochrome C3"/>
    <property type="match status" value="1"/>
</dbReference>
<evidence type="ECO:0000259" key="7">
    <source>
        <dbReference type="Pfam" id="PF02085"/>
    </source>
</evidence>
<dbReference type="GO" id="GO:0009055">
    <property type="term" value="F:electron transfer activity"/>
    <property type="evidence" value="ECO:0007669"/>
    <property type="project" value="InterPro"/>
</dbReference>
<evidence type="ECO:0000256" key="2">
    <source>
        <dbReference type="ARBA" id="ARBA00022617"/>
    </source>
</evidence>
<evidence type="ECO:0000256" key="3">
    <source>
        <dbReference type="ARBA" id="ARBA00022723"/>
    </source>
</evidence>
<feature type="chain" id="PRO_5017736842" description="Class III cytochrome C domain-containing protein" evidence="6">
    <location>
        <begin position="24"/>
        <end position="131"/>
    </location>
</feature>
<keyword evidence="2" id="KW-0349">Heme</keyword>
<keyword evidence="1" id="KW-0813">Transport</keyword>
<organism evidence="8 9">
    <name type="scientific">Helicobacter anseris</name>
    <dbReference type="NCBI Taxonomy" id="375926"/>
    <lineage>
        <taxon>Bacteria</taxon>
        <taxon>Pseudomonadati</taxon>
        <taxon>Campylobacterota</taxon>
        <taxon>Epsilonproteobacteria</taxon>
        <taxon>Campylobacterales</taxon>
        <taxon>Helicobacteraceae</taxon>
        <taxon>Helicobacter</taxon>
    </lineage>
</organism>
<evidence type="ECO:0000256" key="6">
    <source>
        <dbReference type="SAM" id="SignalP"/>
    </source>
</evidence>
<keyword evidence="9" id="KW-1185">Reference proteome</keyword>
<keyword evidence="3" id="KW-0479">Metal-binding</keyword>
<dbReference type="GO" id="GO:0020037">
    <property type="term" value="F:heme binding"/>
    <property type="evidence" value="ECO:0007669"/>
    <property type="project" value="InterPro"/>
</dbReference>
<dbReference type="RefSeq" id="WP_115579605.1">
    <property type="nucleotide sequence ID" value="NZ_NXLX01000024.1"/>
</dbReference>
<dbReference type="SUPFAM" id="SSF48695">
    <property type="entry name" value="Multiheme cytochromes"/>
    <property type="match status" value="1"/>
</dbReference>
<keyword evidence="4" id="KW-0249">Electron transport</keyword>
<evidence type="ECO:0000313" key="9">
    <source>
        <dbReference type="Proteomes" id="UP000256695"/>
    </source>
</evidence>
<keyword evidence="5" id="KW-0408">Iron</keyword>
<gene>
    <name evidence="8" type="ORF">CQA57_07415</name>
</gene>
<feature type="domain" description="Class III cytochrome C" evidence="7">
    <location>
        <begin position="34"/>
        <end position="104"/>
    </location>
</feature>
<dbReference type="EMBL" id="NXLX01000024">
    <property type="protein sequence ID" value="RDU71911.1"/>
    <property type="molecule type" value="Genomic_DNA"/>
</dbReference>
<dbReference type="OrthoDB" id="5334216at2"/>
<evidence type="ECO:0000256" key="5">
    <source>
        <dbReference type="ARBA" id="ARBA00023004"/>
    </source>
</evidence>
<proteinExistence type="predicted"/>
<dbReference type="GO" id="GO:0046872">
    <property type="term" value="F:metal ion binding"/>
    <property type="evidence" value="ECO:0007669"/>
    <property type="project" value="UniProtKB-KW"/>
</dbReference>
<evidence type="ECO:0000256" key="1">
    <source>
        <dbReference type="ARBA" id="ARBA00022448"/>
    </source>
</evidence>
<name>A0A3D8J549_9HELI</name>
<dbReference type="Pfam" id="PF02085">
    <property type="entry name" value="Cytochrom_CIII"/>
    <property type="match status" value="1"/>
</dbReference>
<dbReference type="InterPro" id="IPR020942">
    <property type="entry name" value="Cyt_c_III_dom"/>
</dbReference>
<dbReference type="Proteomes" id="UP000256695">
    <property type="component" value="Unassembled WGS sequence"/>
</dbReference>
<evidence type="ECO:0000313" key="8">
    <source>
        <dbReference type="EMBL" id="RDU71911.1"/>
    </source>
</evidence>
<comment type="caution">
    <text evidence="8">The sequence shown here is derived from an EMBL/GenBank/DDBJ whole genome shotgun (WGS) entry which is preliminary data.</text>
</comment>